<gene>
    <name evidence="3" type="ORF">PTSG_13047</name>
</gene>
<evidence type="ECO:0000313" key="3">
    <source>
        <dbReference type="EMBL" id="EGD79595.1"/>
    </source>
</evidence>
<dbReference type="InParanoid" id="F2UPP0"/>
<dbReference type="KEGG" id="sre:PTSG_13047"/>
<keyword evidence="4" id="KW-1185">Reference proteome</keyword>
<protein>
    <recommendedName>
        <fullName evidence="5">TIR domain-containing protein</fullName>
    </recommendedName>
</protein>
<dbReference type="SUPFAM" id="SSF52200">
    <property type="entry name" value="Toll/Interleukin receptor TIR domain"/>
    <property type="match status" value="1"/>
</dbReference>
<feature type="transmembrane region" description="Helical" evidence="2">
    <location>
        <begin position="487"/>
        <end position="508"/>
    </location>
</feature>
<dbReference type="InterPro" id="IPR035897">
    <property type="entry name" value="Toll_tir_struct_dom_sf"/>
</dbReference>
<feature type="compositionally biased region" description="Basic and acidic residues" evidence="1">
    <location>
        <begin position="76"/>
        <end position="96"/>
    </location>
</feature>
<sequence length="738" mass="83419">MSDLAQPLLGWDGGDDDQAESSLAGEELELGVTREEREREGGQGQQRGSSFSRRTHARTASNDDATEDDWAEVIDMDPHSSPSRERNNKLDEQEQQRRRRLTNLLDRLEDSSGHSWLPFWVATVRRFMLSPKLTFIVYGLAWTFVLLAWVVVGTKGGKLKDDNCFDDTLVFVQDVSKPAAIKSTIVMSLCSAVTFHLIWSRQHFTAKTPTRMLKALTAGMQPGTFAISYSWSNWTKRIARKSFHCFFGDVCWIDIRNILPGHRIEDTCALAMASAKAGVVFLSDEYISSHNCCVELLNLEPKCGHVLAAMRPDWVDDLWDRDAKPPNTGVLDQTVDASYLSQLLRRTTTSSATLVIIVTRNFMSADAKLRSQLVLKLGECGHYLWYDQSSISSKELKHRYARILLEGFIACGAFNDIYREQQVTPAINEGWHGTVSSVLRTARLHILQPLFGLAACEYDTLMSFRLVERTQMPCRYNLTIKVYPHSAVFRLLYSVAGVMIHVLLTFAVRGGFSRKQLWYSCITNWFLLPVPVLFHYFPSVRRSIDFASLPDAPLLLAMLVRLGIANKLGVYRQSHLTKSRERALRTLAYYDVIELVDTPEEADFSLICLDTPTSSPGKIPTRLSFFAKGRRIADMNVPETLDTSGATLYWTRHTIEELKVLVPNASTAMIKCAPTDTRFLEQDVTPGLDTIFVQMLKRSLGLDVTARVTAGRRNFKDIDFDDVQNASLCTKIIKFFWA</sequence>
<name>F2UPP0_SALR5</name>
<dbReference type="GeneID" id="16069363"/>
<accession>F2UPP0</accession>
<evidence type="ECO:0000256" key="1">
    <source>
        <dbReference type="SAM" id="MobiDB-lite"/>
    </source>
</evidence>
<feature type="transmembrane region" description="Helical" evidence="2">
    <location>
        <begin position="133"/>
        <end position="152"/>
    </location>
</feature>
<keyword evidence="2" id="KW-0812">Transmembrane</keyword>
<proteinExistence type="predicted"/>
<dbReference type="Gene3D" id="3.40.50.10140">
    <property type="entry name" value="Toll/interleukin-1 receptor homology (TIR) domain"/>
    <property type="match status" value="1"/>
</dbReference>
<keyword evidence="2" id="KW-1133">Transmembrane helix</keyword>
<dbReference type="AlphaFoldDB" id="F2UPP0"/>
<evidence type="ECO:0000313" key="4">
    <source>
        <dbReference type="Proteomes" id="UP000007799"/>
    </source>
</evidence>
<feature type="compositionally biased region" description="Basic and acidic residues" evidence="1">
    <location>
        <begin position="32"/>
        <end position="41"/>
    </location>
</feature>
<feature type="compositionally biased region" description="Acidic residues" evidence="1">
    <location>
        <begin position="64"/>
        <end position="75"/>
    </location>
</feature>
<reference evidence="3" key="1">
    <citation type="submission" date="2009-08" db="EMBL/GenBank/DDBJ databases">
        <title>Annotation of Salpingoeca rosetta.</title>
        <authorList>
            <consortium name="The Broad Institute Genome Sequencing Platform"/>
            <person name="Russ C."/>
            <person name="Cuomo C."/>
            <person name="Burger G."/>
            <person name="Gray M.W."/>
            <person name="Holland P.W.H."/>
            <person name="King N."/>
            <person name="Lang F.B.F."/>
            <person name="Roger A.J."/>
            <person name="Ruiz-Trillo I."/>
            <person name="Young S.K."/>
            <person name="Zeng Q."/>
            <person name="Gargeya S."/>
            <person name="Alvarado L."/>
            <person name="Berlin A."/>
            <person name="Chapman S.B."/>
            <person name="Chen Z."/>
            <person name="Freedman E."/>
            <person name="Gellesch M."/>
            <person name="Goldberg J."/>
            <person name="Griggs A."/>
            <person name="Gujja S."/>
            <person name="Heilman E."/>
            <person name="Heiman D."/>
            <person name="Howarth C."/>
            <person name="Mehta T."/>
            <person name="Neiman D."/>
            <person name="Pearson M."/>
            <person name="Roberts A."/>
            <person name="Saif S."/>
            <person name="Shea T."/>
            <person name="Shenoy N."/>
            <person name="Sisk P."/>
            <person name="Stolte C."/>
            <person name="Sykes S."/>
            <person name="White J."/>
            <person name="Yandava C."/>
            <person name="Haas B."/>
            <person name="Nusbaum C."/>
            <person name="Birren B."/>
        </authorList>
    </citation>
    <scope>NUCLEOTIDE SEQUENCE [LARGE SCALE GENOMIC DNA]</scope>
    <source>
        <strain evidence="3">ATCC 50818</strain>
    </source>
</reference>
<feature type="region of interest" description="Disordered" evidence="1">
    <location>
        <begin position="1"/>
        <end position="96"/>
    </location>
</feature>
<dbReference type="Proteomes" id="UP000007799">
    <property type="component" value="Unassembled WGS sequence"/>
</dbReference>
<evidence type="ECO:0008006" key="5">
    <source>
        <dbReference type="Google" id="ProtNLM"/>
    </source>
</evidence>
<organism evidence="4">
    <name type="scientific">Salpingoeca rosetta (strain ATCC 50818 / BSB-021)</name>
    <dbReference type="NCBI Taxonomy" id="946362"/>
    <lineage>
        <taxon>Eukaryota</taxon>
        <taxon>Choanoflagellata</taxon>
        <taxon>Craspedida</taxon>
        <taxon>Salpingoecidae</taxon>
        <taxon>Salpingoeca</taxon>
    </lineage>
</organism>
<keyword evidence="2" id="KW-0472">Membrane</keyword>
<dbReference type="RefSeq" id="XP_004988823.1">
    <property type="nucleotide sequence ID" value="XM_004988766.1"/>
</dbReference>
<evidence type="ECO:0000256" key="2">
    <source>
        <dbReference type="SAM" id="Phobius"/>
    </source>
</evidence>
<dbReference type="EMBL" id="GL832987">
    <property type="protein sequence ID" value="EGD79595.1"/>
    <property type="molecule type" value="Genomic_DNA"/>
</dbReference>